<organism evidence="8">
    <name type="scientific">Fagus sylvatica</name>
    <name type="common">Beechnut</name>
    <dbReference type="NCBI Taxonomy" id="28930"/>
    <lineage>
        <taxon>Eukaryota</taxon>
        <taxon>Viridiplantae</taxon>
        <taxon>Streptophyta</taxon>
        <taxon>Embryophyta</taxon>
        <taxon>Tracheophyta</taxon>
        <taxon>Spermatophyta</taxon>
        <taxon>Magnoliopsida</taxon>
        <taxon>eudicotyledons</taxon>
        <taxon>Gunneridae</taxon>
        <taxon>Pentapetalae</taxon>
        <taxon>rosids</taxon>
        <taxon>fabids</taxon>
        <taxon>Fagales</taxon>
        <taxon>Fagaceae</taxon>
        <taxon>Fagus</taxon>
    </lineage>
</organism>
<keyword evidence="4" id="KW-0052">Apoplast</keyword>
<evidence type="ECO:0000313" key="8">
    <source>
        <dbReference type="EMBL" id="SPC86291.1"/>
    </source>
</evidence>
<feature type="domain" description="BURP" evidence="7">
    <location>
        <begin position="1"/>
        <end position="210"/>
    </location>
</feature>
<dbReference type="SMART" id="SM01045">
    <property type="entry name" value="BURP"/>
    <property type="match status" value="1"/>
</dbReference>
<gene>
    <name evidence="8" type="ORF">FSB_LOCUS14173</name>
</gene>
<dbReference type="AlphaFoldDB" id="A0A2N9FH96"/>
<evidence type="ECO:0000256" key="1">
    <source>
        <dbReference type="ARBA" id="ARBA00004191"/>
    </source>
</evidence>
<dbReference type="InterPro" id="IPR051897">
    <property type="entry name" value="PG-associated_BURP"/>
</dbReference>
<keyword evidence="3" id="KW-0134">Cell wall</keyword>
<name>A0A2N9FH96_FAGSY</name>
<sequence>MLKGGNVMVMPDIKDRMPKRSFLPQAILSKLPFSTLRLSELKGIFHARENSSMERMLVKALAECERAPSLGESKQCVGSVEDMIDFAVSVLGHNVVVRSTKNANGSKQNVMIGSVKEINGGEVTNSVSCHQRMYPYLLYYCHSIPKVRVYQADILDVESKAKINHGVAICHLNTAEWSPKHEAFLALGFSPGQIEVCHWFYENDMVWTTAD</sequence>
<evidence type="ECO:0000256" key="2">
    <source>
        <dbReference type="ARBA" id="ARBA00004271"/>
    </source>
</evidence>
<evidence type="ECO:0000256" key="4">
    <source>
        <dbReference type="ARBA" id="ARBA00022523"/>
    </source>
</evidence>
<keyword evidence="6" id="KW-0325">Glycoprotein</keyword>
<dbReference type="PROSITE" id="PS51277">
    <property type="entry name" value="BURP"/>
    <property type="match status" value="1"/>
</dbReference>
<evidence type="ECO:0000259" key="7">
    <source>
        <dbReference type="PROSITE" id="PS51277"/>
    </source>
</evidence>
<protein>
    <recommendedName>
        <fullName evidence="7">BURP domain-containing protein</fullName>
    </recommendedName>
</protein>
<comment type="subcellular location">
    <subcellularLocation>
        <location evidence="1">Secreted</location>
        <location evidence="1">Cell wall</location>
    </subcellularLocation>
    <subcellularLocation>
        <location evidence="2">Secreted</location>
        <location evidence="2">Extracellular space</location>
        <location evidence="2">Apoplast</location>
    </subcellularLocation>
</comment>
<evidence type="ECO:0000256" key="6">
    <source>
        <dbReference type="ARBA" id="ARBA00023180"/>
    </source>
</evidence>
<dbReference type="GO" id="GO:0048046">
    <property type="term" value="C:apoplast"/>
    <property type="evidence" value="ECO:0007669"/>
    <property type="project" value="UniProtKB-SubCell"/>
</dbReference>
<dbReference type="PANTHER" id="PTHR31458">
    <property type="entry name" value="POLYGALACTURONASE 1 BETA-LIKE PROTEIN 2"/>
    <property type="match status" value="1"/>
</dbReference>
<evidence type="ECO:0000256" key="5">
    <source>
        <dbReference type="ARBA" id="ARBA00022729"/>
    </source>
</evidence>
<accession>A0A2N9FH96</accession>
<keyword evidence="5" id="KW-0732">Signal</keyword>
<dbReference type="InterPro" id="IPR004873">
    <property type="entry name" value="BURP_dom"/>
</dbReference>
<evidence type="ECO:0000256" key="3">
    <source>
        <dbReference type="ARBA" id="ARBA00022512"/>
    </source>
</evidence>
<proteinExistence type="predicted"/>
<dbReference type="Pfam" id="PF03181">
    <property type="entry name" value="BURP"/>
    <property type="match status" value="1"/>
</dbReference>
<dbReference type="EMBL" id="OIVN01000841">
    <property type="protein sequence ID" value="SPC86291.1"/>
    <property type="molecule type" value="Genomic_DNA"/>
</dbReference>
<dbReference type="PANTHER" id="PTHR31458:SF9">
    <property type="entry name" value="POLYGALACTURONASE-1 NON-CATALYTIC SUBUNIT BETA"/>
    <property type="match status" value="1"/>
</dbReference>
<keyword evidence="3" id="KW-0964">Secreted</keyword>
<reference evidence="8" key="1">
    <citation type="submission" date="2018-02" db="EMBL/GenBank/DDBJ databases">
        <authorList>
            <person name="Cohen D.B."/>
            <person name="Kent A.D."/>
        </authorList>
    </citation>
    <scope>NUCLEOTIDE SEQUENCE</scope>
</reference>